<gene>
    <name evidence="3" type="ORF">RWE15_15465</name>
</gene>
<dbReference type="InterPro" id="IPR051448">
    <property type="entry name" value="CdaR-like_regulators"/>
</dbReference>
<dbReference type="PANTHER" id="PTHR33744">
    <property type="entry name" value="CARBOHYDRATE DIACID REGULATOR"/>
    <property type="match status" value="1"/>
</dbReference>
<accession>A0ABU5C8C6</accession>
<comment type="caution">
    <text evidence="3">The sequence shown here is derived from an EMBL/GenBank/DDBJ whole genome shotgun (WGS) entry which is preliminary data.</text>
</comment>
<dbReference type="PANTHER" id="PTHR33744:SF1">
    <property type="entry name" value="DNA-BINDING TRANSCRIPTIONAL ACTIVATOR ADER"/>
    <property type="match status" value="1"/>
</dbReference>
<dbReference type="InterPro" id="IPR012914">
    <property type="entry name" value="PucR_dom"/>
</dbReference>
<protein>
    <submittedName>
        <fullName evidence="3">PucR family transcriptional regulator ligand-binding domain-containing protein</fullName>
    </submittedName>
</protein>
<dbReference type="Proteomes" id="UP001281447">
    <property type="component" value="Unassembled WGS sequence"/>
</dbReference>
<keyword evidence="4" id="KW-1185">Reference proteome</keyword>
<dbReference type="Pfam" id="PF07905">
    <property type="entry name" value="PucR"/>
    <property type="match status" value="1"/>
</dbReference>
<organism evidence="3 4">
    <name type="scientific">Tigheibacillus halophilus</name>
    <dbReference type="NCBI Taxonomy" id="361280"/>
    <lineage>
        <taxon>Bacteria</taxon>
        <taxon>Bacillati</taxon>
        <taxon>Bacillota</taxon>
        <taxon>Bacilli</taxon>
        <taxon>Bacillales</taxon>
        <taxon>Bacillaceae</taxon>
        <taxon>Tigheibacillus</taxon>
    </lineage>
</organism>
<proteinExistence type="predicted"/>
<evidence type="ECO:0000313" key="3">
    <source>
        <dbReference type="EMBL" id="MDY0395566.1"/>
    </source>
</evidence>
<reference evidence="3 4" key="1">
    <citation type="submission" date="2023-10" db="EMBL/GenBank/DDBJ databases">
        <title>Virgibacillus halophilus 5B73C genome.</title>
        <authorList>
            <person name="Miliotis G."/>
            <person name="Sengupta P."/>
            <person name="Hameed A."/>
            <person name="Chuvochina M."/>
            <person name="Mcdonagh F."/>
            <person name="Simpson A.C."/>
            <person name="Singh N.K."/>
            <person name="Rekha P.D."/>
            <person name="Raman K."/>
            <person name="Hugenholtz P."/>
            <person name="Venkateswaran K."/>
        </authorList>
    </citation>
    <scope>NUCLEOTIDE SEQUENCE [LARGE SCALE GENOMIC DNA]</scope>
    <source>
        <strain evidence="3 4">5B73C</strain>
    </source>
</reference>
<name>A0ABU5C8C6_9BACI</name>
<feature type="domain" description="CdaR GGDEF-like" evidence="2">
    <location>
        <begin position="242"/>
        <end position="381"/>
    </location>
</feature>
<evidence type="ECO:0000259" key="2">
    <source>
        <dbReference type="Pfam" id="PF17853"/>
    </source>
</evidence>
<dbReference type="EMBL" id="JAWDIP010000003">
    <property type="protein sequence ID" value="MDY0395566.1"/>
    <property type="molecule type" value="Genomic_DNA"/>
</dbReference>
<dbReference type="InterPro" id="IPR041522">
    <property type="entry name" value="CdaR_GGDEF"/>
</dbReference>
<evidence type="ECO:0000259" key="1">
    <source>
        <dbReference type="Pfam" id="PF07905"/>
    </source>
</evidence>
<feature type="domain" description="Purine catabolism PurC-like" evidence="1">
    <location>
        <begin position="1"/>
        <end position="75"/>
    </location>
</feature>
<dbReference type="Pfam" id="PF17853">
    <property type="entry name" value="GGDEF_2"/>
    <property type="match status" value="1"/>
</dbReference>
<sequence length="443" mass="50962">MLTTGFSLQREPDRFRQLIIELNAANCSGLAIKVERFMQEIPEDALEVANILDFPVISLPVEDRLTDISHVLLRYLWGNKMDDMFEAFKVQKKFAAMMVKGASTKRLVEQLGYLLETAVFLYNPFGYLVASIDHVCLEMPGLQKKLQSHFRHHIPFYNDDSHPIFKELEFQGKSIPLLIFPVGTSHAYPHILVIAGMDVKAVSVPVVEQAASVISSTLLKFEAIKENERVAKNNFFHAFTDGNILSEEEAIHRGAHFGLQKGYKYLCAVCCLDEEEQMTTFDQERKTNSLSQFIFELLPDLLKERFMEPVTFMKNRYFGVVYQFPQKYDKHLKHAVYEALRLFQLRMETDYQLSISIGISNFTNDFMAIPHVYMEAIDALQTAVTAGESRVIRFYKTKDVRSLLRMIPEDNVRDFYEETMRSLAYAATKEEKDLIATLAAFFG</sequence>
<evidence type="ECO:0000313" key="4">
    <source>
        <dbReference type="Proteomes" id="UP001281447"/>
    </source>
</evidence>